<feature type="transmembrane region" description="Helical" evidence="1">
    <location>
        <begin position="156"/>
        <end position="173"/>
    </location>
</feature>
<sequence length="282" mass="31752">MCILAACWGGHAPPYCPWCSPASAVEGASEPRAPPLPPAAPPQATGVACSLLGQLAGLPQDPVRPKVLRVLRRGERTPSTGRVPAATDGMFWLQKCKMSPRLGSFMAGIFTIFLTIQSLILDLNQTSSFGKDPNKFNIYKELRGVVFWAFSHKNNITIFLSITTLLASCFLLYSVHMKLYLGLFIYILWIITYEITCFSLILLISQAIQPPFLPIKHFLWINQISRMILQAFWLPFVMTYAYSLFKGPNHLAKKSPRTKKEYDTASEYWSHIGIMPYEQKLT</sequence>
<protein>
    <submittedName>
        <fullName evidence="3">Transmembrane protein 217 isoform X1</fullName>
    </submittedName>
</protein>
<dbReference type="CTD" id="221468"/>
<dbReference type="Proteomes" id="UP000515140">
    <property type="component" value="Unplaced"/>
</dbReference>
<evidence type="ECO:0000256" key="1">
    <source>
        <dbReference type="SAM" id="Phobius"/>
    </source>
</evidence>
<evidence type="ECO:0000313" key="2">
    <source>
        <dbReference type="Proteomes" id="UP000515140"/>
    </source>
</evidence>
<dbReference type="GeneID" id="110217303"/>
<dbReference type="AlphaFoldDB" id="A0A6P5LBD6"/>
<dbReference type="KEGG" id="pcw:110217303"/>
<proteinExistence type="predicted"/>
<dbReference type="InterPro" id="IPR027862">
    <property type="entry name" value="DUF4534"/>
</dbReference>
<feature type="transmembrane region" description="Helical" evidence="1">
    <location>
        <begin position="102"/>
        <end position="121"/>
    </location>
</feature>
<accession>A0A6P5LBD6</accession>
<reference evidence="3" key="1">
    <citation type="submission" date="2025-08" db="UniProtKB">
        <authorList>
            <consortium name="RefSeq"/>
        </authorList>
    </citation>
    <scope>IDENTIFICATION</scope>
    <source>
        <tissue evidence="3">Spleen</tissue>
    </source>
</reference>
<dbReference type="PANTHER" id="PTHR34928:SF3">
    <property type="entry name" value="TRANSMEMBRANE PROTEIN 217B-RELATED"/>
    <property type="match status" value="1"/>
</dbReference>
<gene>
    <name evidence="3" type="primary">TMEM217</name>
</gene>
<evidence type="ECO:0000313" key="3">
    <source>
        <dbReference type="RefSeq" id="XP_020855287.1"/>
    </source>
</evidence>
<keyword evidence="2" id="KW-1185">Reference proteome</keyword>
<name>A0A6P5LBD6_PHACI</name>
<dbReference type="RefSeq" id="XP_020855287.1">
    <property type="nucleotide sequence ID" value="XM_020999628.1"/>
</dbReference>
<dbReference type="PANTHER" id="PTHR34928">
    <property type="entry name" value="TRANSMEMBRANE PROTEIN 217"/>
    <property type="match status" value="1"/>
</dbReference>
<keyword evidence="1 3" id="KW-0812">Transmembrane</keyword>
<feature type="transmembrane region" description="Helical" evidence="1">
    <location>
        <begin position="180"/>
        <end position="204"/>
    </location>
</feature>
<feature type="transmembrane region" description="Helical" evidence="1">
    <location>
        <begin position="224"/>
        <end position="245"/>
    </location>
</feature>
<dbReference type="InParanoid" id="A0A6P5LBD6"/>
<dbReference type="Pfam" id="PF15049">
    <property type="entry name" value="DUF4534"/>
    <property type="match status" value="1"/>
</dbReference>
<organism evidence="2 3">
    <name type="scientific">Phascolarctos cinereus</name>
    <name type="common">Koala</name>
    <dbReference type="NCBI Taxonomy" id="38626"/>
    <lineage>
        <taxon>Eukaryota</taxon>
        <taxon>Metazoa</taxon>
        <taxon>Chordata</taxon>
        <taxon>Craniata</taxon>
        <taxon>Vertebrata</taxon>
        <taxon>Euteleostomi</taxon>
        <taxon>Mammalia</taxon>
        <taxon>Metatheria</taxon>
        <taxon>Diprotodontia</taxon>
        <taxon>Phascolarctidae</taxon>
        <taxon>Phascolarctos</taxon>
    </lineage>
</organism>
<keyword evidence="1" id="KW-0472">Membrane</keyword>
<keyword evidence="1" id="KW-1133">Transmembrane helix</keyword>